<feature type="transmembrane region" description="Helical" evidence="1">
    <location>
        <begin position="106"/>
        <end position="127"/>
    </location>
</feature>
<dbReference type="EMBL" id="CP131062">
    <property type="protein sequence ID" value="WNY28619.1"/>
    <property type="molecule type" value="Genomic_DNA"/>
</dbReference>
<gene>
    <name evidence="2" type="ORF">MmiEs2_08150</name>
</gene>
<evidence type="ECO:0000313" key="2">
    <source>
        <dbReference type="EMBL" id="WNY28619.1"/>
    </source>
</evidence>
<keyword evidence="1" id="KW-0812">Transmembrane</keyword>
<organism evidence="2 3">
    <name type="scientific">Methanimicrococcus stummii</name>
    <dbReference type="NCBI Taxonomy" id="3028294"/>
    <lineage>
        <taxon>Archaea</taxon>
        <taxon>Methanobacteriati</taxon>
        <taxon>Methanobacteriota</taxon>
        <taxon>Stenosarchaea group</taxon>
        <taxon>Methanomicrobia</taxon>
        <taxon>Methanosarcinales</taxon>
        <taxon>Methanosarcinaceae</taxon>
        <taxon>Methanimicrococcus</taxon>
    </lineage>
</organism>
<dbReference type="KEGG" id="mees:MmiEs2_08150"/>
<protein>
    <submittedName>
        <fullName evidence="2">Uncharacterized protein</fullName>
    </submittedName>
</protein>
<keyword evidence="1" id="KW-1133">Transmembrane helix</keyword>
<feature type="transmembrane region" description="Helical" evidence="1">
    <location>
        <begin position="37"/>
        <end position="56"/>
    </location>
</feature>
<feature type="transmembrane region" description="Helical" evidence="1">
    <location>
        <begin position="12"/>
        <end position="31"/>
    </location>
</feature>
<dbReference type="Proteomes" id="UP001302662">
    <property type="component" value="Chromosome"/>
</dbReference>
<accession>A0AA96V8N2</accession>
<name>A0AA96V8N2_9EURY</name>
<proteinExistence type="predicted"/>
<reference evidence="2 3" key="1">
    <citation type="submission" date="2023-07" db="EMBL/GenBank/DDBJ databases">
        <title>Closed genome sequence of Methanimicrococcus sp. Es2.</title>
        <authorList>
            <person name="Protasov E."/>
            <person name="Platt K."/>
            <person name="Reeh H."/>
            <person name="Poehlein A."/>
            <person name="Daniel R."/>
            <person name="Brune A."/>
        </authorList>
    </citation>
    <scope>NUCLEOTIDE SEQUENCE [LARGE SCALE GENOMIC DNA]</scope>
    <source>
        <strain evidence="2 3">Es2</strain>
    </source>
</reference>
<keyword evidence="3" id="KW-1185">Reference proteome</keyword>
<feature type="transmembrane region" description="Helical" evidence="1">
    <location>
        <begin position="63"/>
        <end position="86"/>
    </location>
</feature>
<dbReference type="AlphaFoldDB" id="A0AA96V8N2"/>
<sequence length="138" mass="15387">MSYSKILSPGQIESLTVYIFFVVVIVGLQLYADHINATTSALSLVTTIPLLLAFTLPSRVLSVYWKIISVFLAMVITALYFGVSWPQRYVLGDDGYYTIVNDSVGLSSYTSFVCIIALLFLFVVLFYKVKVKKTAAFD</sequence>
<keyword evidence="1" id="KW-0472">Membrane</keyword>
<evidence type="ECO:0000256" key="1">
    <source>
        <dbReference type="SAM" id="Phobius"/>
    </source>
</evidence>
<evidence type="ECO:0000313" key="3">
    <source>
        <dbReference type="Proteomes" id="UP001302662"/>
    </source>
</evidence>